<dbReference type="Proteomes" id="UP000078595">
    <property type="component" value="Chromosome 10"/>
</dbReference>
<feature type="region of interest" description="Disordered" evidence="2">
    <location>
        <begin position="407"/>
        <end position="454"/>
    </location>
</feature>
<evidence type="ECO:0000256" key="1">
    <source>
        <dbReference type="SAM" id="Coils"/>
    </source>
</evidence>
<keyword evidence="5" id="KW-1185">Reference proteome</keyword>
<reference evidence="3" key="1">
    <citation type="submission" date="2013-07" db="EMBL/GenBank/DDBJ databases">
        <title>The Genome Sequence of Cryptococcus dejecticola CBS10117.</title>
        <authorList>
            <consortium name="The Broad Institute Genome Sequencing Platform"/>
            <person name="Cuomo C."/>
            <person name="Litvintseva A."/>
            <person name="Chen Y."/>
            <person name="Heitman J."/>
            <person name="Sun S."/>
            <person name="Springer D."/>
            <person name="Dromer F."/>
            <person name="Young S.K."/>
            <person name="Zeng Q."/>
            <person name="Gargeya S."/>
            <person name="Fitzgerald M."/>
            <person name="Abouelleil A."/>
            <person name="Alvarado L."/>
            <person name="Berlin A.M."/>
            <person name="Chapman S.B."/>
            <person name="Dewar J."/>
            <person name="Goldberg J."/>
            <person name="Griggs A."/>
            <person name="Gujja S."/>
            <person name="Hansen M."/>
            <person name="Howarth C."/>
            <person name="Imamovic A."/>
            <person name="Larimer J."/>
            <person name="McCowan C."/>
            <person name="Murphy C."/>
            <person name="Pearson M."/>
            <person name="Priest M."/>
            <person name="Roberts A."/>
            <person name="Saif S."/>
            <person name="Shea T."/>
            <person name="Sykes S."/>
            <person name="Wortman J."/>
            <person name="Nusbaum C."/>
            <person name="Birren B."/>
        </authorList>
    </citation>
    <scope>NUCLEOTIDE SEQUENCE [LARGE SCALE GENOMIC DNA]</scope>
    <source>
        <strain evidence="3">CBS 10117</strain>
    </source>
</reference>
<feature type="coiled-coil region" evidence="1">
    <location>
        <begin position="312"/>
        <end position="357"/>
    </location>
</feature>
<protein>
    <submittedName>
        <fullName evidence="3">Uncharacterized protein</fullName>
    </submittedName>
</protein>
<dbReference type="RefSeq" id="XP_018259630.1">
    <property type="nucleotide sequence ID" value="XM_018410962.1"/>
</dbReference>
<dbReference type="EMBL" id="CP144539">
    <property type="protein sequence ID" value="WWC65075.1"/>
    <property type="molecule type" value="Genomic_DNA"/>
</dbReference>
<dbReference type="AlphaFoldDB" id="A0A1A5ZVF9"/>
<evidence type="ECO:0000313" key="5">
    <source>
        <dbReference type="Proteomes" id="UP000078595"/>
    </source>
</evidence>
<evidence type="ECO:0000313" key="4">
    <source>
        <dbReference type="EMBL" id="WWC65075.1"/>
    </source>
</evidence>
<dbReference type="KEGG" id="kdj:28971397"/>
<gene>
    <name evidence="3" type="ORF">I303_07698</name>
    <name evidence="4" type="ORF">I303_107689</name>
</gene>
<feature type="compositionally biased region" description="Basic and acidic residues" evidence="2">
    <location>
        <begin position="423"/>
        <end position="454"/>
    </location>
</feature>
<reference evidence="4" key="3">
    <citation type="submission" date="2024-02" db="EMBL/GenBank/DDBJ databases">
        <title>Comparative genomics of Cryptococcus and Kwoniella reveals pathogenesis evolution and contrasting modes of karyotype evolution via chromosome fusion or intercentromeric recombination.</title>
        <authorList>
            <person name="Coelho M.A."/>
            <person name="David-Palma M."/>
            <person name="Shea T."/>
            <person name="Bowers K."/>
            <person name="McGinley-Smith S."/>
            <person name="Mohammad A.W."/>
            <person name="Gnirke A."/>
            <person name="Yurkov A.M."/>
            <person name="Nowrousian M."/>
            <person name="Sun S."/>
            <person name="Cuomo C.A."/>
            <person name="Heitman J."/>
        </authorList>
    </citation>
    <scope>NUCLEOTIDE SEQUENCE</scope>
    <source>
        <strain evidence="4">CBS 10117</strain>
    </source>
</reference>
<accession>A0A1A5ZVF9</accession>
<dbReference type="GeneID" id="28971397"/>
<feature type="compositionally biased region" description="Low complexity" evidence="2">
    <location>
        <begin position="412"/>
        <end position="422"/>
    </location>
</feature>
<name>A0A1A5ZVF9_9TREE</name>
<dbReference type="EMBL" id="KI894036">
    <property type="protein sequence ID" value="OBR81788.1"/>
    <property type="molecule type" value="Genomic_DNA"/>
</dbReference>
<evidence type="ECO:0000256" key="2">
    <source>
        <dbReference type="SAM" id="MobiDB-lite"/>
    </source>
</evidence>
<sequence>MSPTEATNTPTLMTMHEDNNAQLLPGHTLSAEMATKLGLPFREQETYWGTPYTLNNAKYPNLGYGFAFPVGSNAPFTPPTSHSASKSSEQSITFANDTVAGTKVEPDDYHYIRPVDFDPGLATITLDPAGSTDHDDQAALQEAISHLDLDPQGYEKGWGHGPVSAQEGFDLTHMDTDQSSGSPGLPTFPFDQPGPPPERNDWPASAHGSHPGERYFHGTATDHASQQGTVHKREVMDNRLYPDINLTQVSPYQVNRSVDPEAHADLDQASGVFNTQLDEPASEWEKEKAKYESIIQSQATLLSEQTDELERAKGFEKKYGEASERLTQAKRDKQLSERKSQAKIDRLNDILNATEDELDYTRGLAMSLAAEVRGEQAKNEEALRTIQFLGESTSGKGRLLRLYRNKNRMNEASRSSRASSDAWDAKDSKFTNYDRPRQGERVRQETSEDERIIE</sequence>
<reference evidence="4" key="2">
    <citation type="submission" date="2013-07" db="EMBL/GenBank/DDBJ databases">
        <authorList>
            <consortium name="The Broad Institute Genome Sequencing Platform"/>
            <person name="Cuomo C."/>
            <person name="Litvintseva A."/>
            <person name="Chen Y."/>
            <person name="Heitman J."/>
            <person name="Sun S."/>
            <person name="Springer D."/>
            <person name="Dromer F."/>
            <person name="Young S.K."/>
            <person name="Zeng Q."/>
            <person name="Gargeya S."/>
            <person name="Fitzgerald M."/>
            <person name="Abouelleil A."/>
            <person name="Alvarado L."/>
            <person name="Berlin A.M."/>
            <person name="Chapman S.B."/>
            <person name="Dewar J."/>
            <person name="Goldberg J."/>
            <person name="Griggs A."/>
            <person name="Gujja S."/>
            <person name="Hansen M."/>
            <person name="Howarth C."/>
            <person name="Imamovic A."/>
            <person name="Larimer J."/>
            <person name="McCowan C."/>
            <person name="Murphy C."/>
            <person name="Pearson M."/>
            <person name="Priest M."/>
            <person name="Roberts A."/>
            <person name="Saif S."/>
            <person name="Shea T."/>
            <person name="Sykes S."/>
            <person name="Wortman J."/>
            <person name="Nusbaum C."/>
            <person name="Birren B."/>
        </authorList>
    </citation>
    <scope>NUCLEOTIDE SEQUENCE</scope>
    <source>
        <strain evidence="4">CBS 10117</strain>
    </source>
</reference>
<feature type="region of interest" description="Disordered" evidence="2">
    <location>
        <begin position="174"/>
        <end position="213"/>
    </location>
</feature>
<proteinExistence type="predicted"/>
<dbReference type="VEuPathDB" id="FungiDB:I303_07698"/>
<keyword evidence="1" id="KW-0175">Coiled coil</keyword>
<organism evidence="3">
    <name type="scientific">Kwoniella dejecticola CBS 10117</name>
    <dbReference type="NCBI Taxonomy" id="1296121"/>
    <lineage>
        <taxon>Eukaryota</taxon>
        <taxon>Fungi</taxon>
        <taxon>Dikarya</taxon>
        <taxon>Basidiomycota</taxon>
        <taxon>Agaricomycotina</taxon>
        <taxon>Tremellomycetes</taxon>
        <taxon>Tremellales</taxon>
        <taxon>Cryptococcaceae</taxon>
        <taxon>Kwoniella</taxon>
    </lineage>
</organism>
<evidence type="ECO:0000313" key="3">
    <source>
        <dbReference type="EMBL" id="OBR81788.1"/>
    </source>
</evidence>